<dbReference type="InParanoid" id="A0A2K3CYH4"/>
<organism evidence="1 2">
    <name type="scientific">Chlamydomonas reinhardtii</name>
    <name type="common">Chlamydomonas smithii</name>
    <dbReference type="NCBI Taxonomy" id="3055"/>
    <lineage>
        <taxon>Eukaryota</taxon>
        <taxon>Viridiplantae</taxon>
        <taxon>Chlorophyta</taxon>
        <taxon>core chlorophytes</taxon>
        <taxon>Chlorophyceae</taxon>
        <taxon>CS clade</taxon>
        <taxon>Chlamydomonadales</taxon>
        <taxon>Chlamydomonadaceae</taxon>
        <taxon>Chlamydomonas</taxon>
    </lineage>
</organism>
<evidence type="ECO:0000313" key="2">
    <source>
        <dbReference type="Proteomes" id="UP000006906"/>
    </source>
</evidence>
<accession>A0A2K3CYH4</accession>
<dbReference type="RefSeq" id="XP_042917002.1">
    <property type="nucleotide sequence ID" value="XM_043070329.1"/>
</dbReference>
<evidence type="ECO:0000313" key="1">
    <source>
        <dbReference type="EMBL" id="PNW73333.1"/>
    </source>
</evidence>
<dbReference type="STRING" id="3055.A0A2K3CYH4"/>
<dbReference type="OrthoDB" id="526326at2759"/>
<dbReference type="OMA" id="ATWYIAD"/>
<dbReference type="EMBL" id="CM008975">
    <property type="protein sequence ID" value="PNW73333.1"/>
    <property type="molecule type" value="Genomic_DNA"/>
</dbReference>
<sequence>MFSVKEVATAFNAAAKALGVDGRELDVLLASLISLSEEELAFFPIGANNKAIIQFVRSLSKSKGAAAGLGKESAPGAGGGGGYSSLKATRMMKALHSMQELPGPGEVLKLDVSFLLHPEYDSVFVRECYPRLFDALVRHPKPRKYIVTGTPGIGVTWFSYYLLARLVNSTAPPPFIVWEHMTKPGMAWCYTHKTREVVIGERTSFDDELDNPATWYIADGVPPQLDCLARIVLLTPPERKIFKLDELLACRSLLYGTVDEALVKELYRHYGGVANFVLRSPEQKPDEGLDDLLEVLRDAVAGCNAAQMRSSIGSISTGPEANHSLLHIVADETFRMQHLVFASQWVADEFAKKAMKSDELRELISLLSSASGPVRSSLYQAIMHAALPEGGSFTVAPIDGETLERRGKEEVRVLGRGAITKAFKDLQKAATEHVYNRPLSPTFTTVDAFERGEKTCDFFQVTVGSSKELESLELDSLLNDVQLPEGVTPRLHFVVPKDRYANFKLKAGKKNWPPKPQSPAFRMKLYIMKGVYARLQVCARSLHAGCPMAGGGRRLWL</sequence>
<dbReference type="GeneID" id="66056305"/>
<protein>
    <submittedName>
        <fullName evidence="1">Uncharacterized protein</fullName>
    </submittedName>
</protein>
<dbReference type="PANTHER" id="PTHR33129:SF1">
    <property type="entry name" value="ATP-BINDING PROTEIN"/>
    <property type="match status" value="1"/>
</dbReference>
<dbReference type="ExpressionAtlas" id="A0A2K3CYH4">
    <property type="expression patterns" value="baseline"/>
</dbReference>
<dbReference type="InterPro" id="IPR052980">
    <property type="entry name" value="Crinkler_effector"/>
</dbReference>
<dbReference type="Proteomes" id="UP000006906">
    <property type="component" value="Chromosome 14"/>
</dbReference>
<dbReference type="PaxDb" id="3055-EDP03816"/>
<proteinExistence type="predicted"/>
<keyword evidence="2" id="KW-1185">Reference proteome</keyword>
<dbReference type="Gramene" id="PNW73333">
    <property type="protein sequence ID" value="PNW73333"/>
    <property type="gene ID" value="CHLRE_14g628150v5"/>
</dbReference>
<reference evidence="1 2" key="1">
    <citation type="journal article" date="2007" name="Science">
        <title>The Chlamydomonas genome reveals the evolution of key animal and plant functions.</title>
        <authorList>
            <person name="Merchant S.S."/>
            <person name="Prochnik S.E."/>
            <person name="Vallon O."/>
            <person name="Harris E.H."/>
            <person name="Karpowicz S.J."/>
            <person name="Witman G.B."/>
            <person name="Terry A."/>
            <person name="Salamov A."/>
            <person name="Fritz-Laylin L.K."/>
            <person name="Marechal-Drouard L."/>
            <person name="Marshall W.F."/>
            <person name="Qu L.H."/>
            <person name="Nelson D.R."/>
            <person name="Sanderfoot A.A."/>
            <person name="Spalding M.H."/>
            <person name="Kapitonov V.V."/>
            <person name="Ren Q."/>
            <person name="Ferris P."/>
            <person name="Lindquist E."/>
            <person name="Shapiro H."/>
            <person name="Lucas S.M."/>
            <person name="Grimwood J."/>
            <person name="Schmutz J."/>
            <person name="Cardol P."/>
            <person name="Cerutti H."/>
            <person name="Chanfreau G."/>
            <person name="Chen C.L."/>
            <person name="Cognat V."/>
            <person name="Croft M.T."/>
            <person name="Dent R."/>
            <person name="Dutcher S."/>
            <person name="Fernandez E."/>
            <person name="Fukuzawa H."/>
            <person name="Gonzalez-Ballester D."/>
            <person name="Gonzalez-Halphen D."/>
            <person name="Hallmann A."/>
            <person name="Hanikenne M."/>
            <person name="Hippler M."/>
            <person name="Inwood W."/>
            <person name="Jabbari K."/>
            <person name="Kalanon M."/>
            <person name="Kuras R."/>
            <person name="Lefebvre P.A."/>
            <person name="Lemaire S.D."/>
            <person name="Lobanov A.V."/>
            <person name="Lohr M."/>
            <person name="Manuell A."/>
            <person name="Meier I."/>
            <person name="Mets L."/>
            <person name="Mittag M."/>
            <person name="Mittelmeier T."/>
            <person name="Moroney J.V."/>
            <person name="Moseley J."/>
            <person name="Napoli C."/>
            <person name="Nedelcu A.M."/>
            <person name="Niyogi K."/>
            <person name="Novoselov S.V."/>
            <person name="Paulsen I.T."/>
            <person name="Pazour G."/>
            <person name="Purton S."/>
            <person name="Ral J.P."/>
            <person name="Riano-Pachon D.M."/>
            <person name="Riekhof W."/>
            <person name="Rymarquis L."/>
            <person name="Schroda M."/>
            <person name="Stern D."/>
            <person name="Umen J."/>
            <person name="Willows R."/>
            <person name="Wilson N."/>
            <person name="Zimmer S.L."/>
            <person name="Allmer J."/>
            <person name="Balk J."/>
            <person name="Bisova K."/>
            <person name="Chen C.J."/>
            <person name="Elias M."/>
            <person name="Gendler K."/>
            <person name="Hauser C."/>
            <person name="Lamb M.R."/>
            <person name="Ledford H."/>
            <person name="Long J.C."/>
            <person name="Minagawa J."/>
            <person name="Page M.D."/>
            <person name="Pan J."/>
            <person name="Pootakham W."/>
            <person name="Roje S."/>
            <person name="Rose A."/>
            <person name="Stahlberg E."/>
            <person name="Terauchi A.M."/>
            <person name="Yang P."/>
            <person name="Ball S."/>
            <person name="Bowler C."/>
            <person name="Dieckmann C.L."/>
            <person name="Gladyshev V.N."/>
            <person name="Green P."/>
            <person name="Jorgensen R."/>
            <person name="Mayfield S."/>
            <person name="Mueller-Roeber B."/>
            <person name="Rajamani S."/>
            <person name="Sayre R.T."/>
            <person name="Brokstein P."/>
            <person name="Dubchak I."/>
            <person name="Goodstein D."/>
            <person name="Hornick L."/>
            <person name="Huang Y.W."/>
            <person name="Jhaveri J."/>
            <person name="Luo Y."/>
            <person name="Martinez D."/>
            <person name="Ngau W.C."/>
            <person name="Otillar B."/>
            <person name="Poliakov A."/>
            <person name="Porter A."/>
            <person name="Szajkowski L."/>
            <person name="Werner G."/>
            <person name="Zhou K."/>
            <person name="Grigoriev I.V."/>
            <person name="Rokhsar D.S."/>
            <person name="Grossman A.R."/>
        </authorList>
    </citation>
    <scope>NUCLEOTIDE SEQUENCE [LARGE SCALE GENOMIC DNA]</scope>
    <source>
        <strain evidence="2">CC-503</strain>
    </source>
</reference>
<dbReference type="KEGG" id="cre:CHLRE_14g628150v5"/>
<gene>
    <name evidence="1" type="ORF">CHLRE_14g628150v5</name>
</gene>
<name>A0A2K3CYH4_CHLRE</name>
<dbReference type="AlphaFoldDB" id="A0A2K3CYH4"/>
<dbReference type="PANTHER" id="PTHR33129">
    <property type="entry name" value="PROTEIN KINASE DOMAIN-CONTAINING PROTEIN-RELATED"/>
    <property type="match status" value="1"/>
</dbReference>